<evidence type="ECO:0000313" key="5">
    <source>
        <dbReference type="Proteomes" id="UP001150924"/>
    </source>
</evidence>
<evidence type="ECO:0000256" key="1">
    <source>
        <dbReference type="ARBA" id="ARBA00004308"/>
    </source>
</evidence>
<dbReference type="InterPro" id="IPR027705">
    <property type="entry name" value="Flotillin_fam"/>
</dbReference>
<dbReference type="GO" id="GO:0012505">
    <property type="term" value="C:endomembrane system"/>
    <property type="evidence" value="ECO:0007669"/>
    <property type="project" value="UniProtKB-SubCell"/>
</dbReference>
<comment type="caution">
    <text evidence="4">The sequence shown here is derived from an EMBL/GenBank/DDBJ whole genome shotgun (WGS) entry which is preliminary data.</text>
</comment>
<evidence type="ECO:0008006" key="6">
    <source>
        <dbReference type="Google" id="ProtNLM"/>
    </source>
</evidence>
<keyword evidence="3" id="KW-0472">Membrane</keyword>
<protein>
    <recommendedName>
        <fullName evidence="6">Inner membrane protein YqiK</fullName>
    </recommendedName>
</protein>
<keyword evidence="2" id="KW-0175">Coiled coil</keyword>
<organism evidence="4 5">
    <name type="scientific">Nannocystis pusilla</name>
    <dbReference type="NCBI Taxonomy" id="889268"/>
    <lineage>
        <taxon>Bacteria</taxon>
        <taxon>Pseudomonadati</taxon>
        <taxon>Myxococcota</taxon>
        <taxon>Polyangia</taxon>
        <taxon>Nannocystales</taxon>
        <taxon>Nannocystaceae</taxon>
        <taxon>Nannocystis</taxon>
    </lineage>
</organism>
<dbReference type="Proteomes" id="UP001150924">
    <property type="component" value="Unassembled WGS sequence"/>
</dbReference>
<dbReference type="Gene3D" id="3.30.479.30">
    <property type="entry name" value="Band 7 domain"/>
    <property type="match status" value="1"/>
</dbReference>
<sequence>MNPTLILIAIVAGAILFFGLIIAFVVTRFLRQVDQGKAIIINTWGKGAQVAFSGVVVYPIINRAEMMDISVKTIDIDRRGKEGLICKDNIRADIKVTFFVRVNKTPEDVLKVAQSIGCARASDQSTLDELFSAKFSEALKTVGKRLDFEELYTKREQFKDELIEVIGRDLNGYILDDAAIDFLEQTPMSSLDPHNILDAQGIRKITEITAAQNVRTNELRQKERMDVGSQNLASDEAVFRYEQQRADAEAKKHKEIAMSQAREQNEAMRVASEEHKKTTLVQQANEAEIGKSDQDKQRAILIAEKAKEREVQVETERVEKARATEAIARERAVELLRIEKEKALEIERKAIADVVRERVSVEKGVAEEEERTKDVRVLADANRVKESRVIKAEGEAQERLVKDVKNAQASEEVAKHEAKKQLILAEAALESADKQAKAKIREAEGLQAQEAAQGLANVRVKEADAVATEKLGMAKVRVQEAEAGAIEKRGMAENTVARERFAVEASGEEQKGLAQVKVKEADAAAVEKQGAAQAVAQERQGVAQATAIREKLLAEATGLAEKGKAMQNFAGEPRAHEEFRLQLERDRDVQLAQIAAQKTIAEAQARVLATALEHAKINIVGGDGQFFDKFVRAVGTAQSIDGTIDHSDTLKKLLGDYLDGKKSLPDDLKQVLSGVSADDLQKLTLSAFLADLLRNADGPTKKKIQALAEKARDLGIQ</sequence>
<keyword evidence="3" id="KW-1133">Transmembrane helix</keyword>
<reference evidence="4" key="1">
    <citation type="submission" date="2022-11" db="EMBL/GenBank/DDBJ databases">
        <title>Minimal conservation of predation-associated metabolite biosynthetic gene clusters underscores biosynthetic potential of Myxococcota including descriptions for ten novel species: Archangium lansinium sp. nov., Myxococcus landrumus sp. nov., Nannocystis bai.</title>
        <authorList>
            <person name="Ahearne A."/>
            <person name="Stevens C."/>
            <person name="Phillips K."/>
        </authorList>
    </citation>
    <scope>NUCLEOTIDE SEQUENCE</scope>
    <source>
        <strain evidence="4">Na p29</strain>
    </source>
</reference>
<accession>A0A9X3EKB2</accession>
<dbReference type="InterPro" id="IPR036013">
    <property type="entry name" value="Band_7/SPFH_dom_sf"/>
</dbReference>
<dbReference type="SUPFAM" id="SSF117892">
    <property type="entry name" value="Band 7/SPFH domain"/>
    <property type="match status" value="1"/>
</dbReference>
<dbReference type="EMBL" id="JAPNKE010000002">
    <property type="protein sequence ID" value="MCY1004755.1"/>
    <property type="molecule type" value="Genomic_DNA"/>
</dbReference>
<evidence type="ECO:0000256" key="3">
    <source>
        <dbReference type="SAM" id="Phobius"/>
    </source>
</evidence>
<dbReference type="AlphaFoldDB" id="A0A9X3EKB2"/>
<proteinExistence type="predicted"/>
<evidence type="ECO:0000256" key="2">
    <source>
        <dbReference type="SAM" id="Coils"/>
    </source>
</evidence>
<name>A0A9X3EKB2_9BACT</name>
<gene>
    <name evidence="4" type="ORF">OV079_04040</name>
</gene>
<feature type="transmembrane region" description="Helical" evidence="3">
    <location>
        <begin position="6"/>
        <end position="27"/>
    </location>
</feature>
<comment type="subcellular location">
    <subcellularLocation>
        <location evidence="1">Endomembrane system</location>
    </subcellularLocation>
</comment>
<feature type="coiled-coil region" evidence="2">
    <location>
        <begin position="406"/>
        <end position="449"/>
    </location>
</feature>
<keyword evidence="5" id="KW-1185">Reference proteome</keyword>
<dbReference type="PANTHER" id="PTHR13806:SF31">
    <property type="entry name" value="FLOTILLIN-LIKE PROTEIN 1-RELATED"/>
    <property type="match status" value="1"/>
</dbReference>
<keyword evidence="3" id="KW-0812">Transmembrane</keyword>
<dbReference type="GO" id="GO:0005886">
    <property type="term" value="C:plasma membrane"/>
    <property type="evidence" value="ECO:0007669"/>
    <property type="project" value="TreeGrafter"/>
</dbReference>
<feature type="transmembrane region" description="Helical" evidence="3">
    <location>
        <begin position="39"/>
        <end position="61"/>
    </location>
</feature>
<dbReference type="PANTHER" id="PTHR13806">
    <property type="entry name" value="FLOTILLIN-RELATED"/>
    <property type="match status" value="1"/>
</dbReference>
<evidence type="ECO:0000313" key="4">
    <source>
        <dbReference type="EMBL" id="MCY1004755.1"/>
    </source>
</evidence>
<dbReference type="RefSeq" id="WP_267766343.1">
    <property type="nucleotide sequence ID" value="NZ_JAPNKE010000002.1"/>
</dbReference>